<dbReference type="AlphaFoldDB" id="A0A4Y4DUC8"/>
<protein>
    <recommendedName>
        <fullName evidence="3">Quercetin 2,3-dioxygenase C-terminal cupin domain-containing protein</fullName>
    </recommendedName>
</protein>
<dbReference type="Proteomes" id="UP000316612">
    <property type="component" value="Unassembled WGS sequence"/>
</dbReference>
<organism evidence="1 2">
    <name type="scientific">Glutamicibacter uratoxydans</name>
    <name type="common">Arthrobacter uratoxydans</name>
    <dbReference type="NCBI Taxonomy" id="43667"/>
    <lineage>
        <taxon>Bacteria</taxon>
        <taxon>Bacillati</taxon>
        <taxon>Actinomycetota</taxon>
        <taxon>Actinomycetes</taxon>
        <taxon>Micrococcales</taxon>
        <taxon>Micrococcaceae</taxon>
        <taxon>Glutamicibacter</taxon>
    </lineage>
</organism>
<keyword evidence="2" id="KW-1185">Reference proteome</keyword>
<sequence length="128" mass="13923">MRIVTIASEGPVQLNLNGTCHELSLGMQAQFLDTDRAAITLGGYEQYALNLMVRRGKGYGSVEIEHLRGSRVFEPTNLWHRIVVLAGTVQMEDGTELGPLSAINPTDSRLALRAEHAMLAHIVVAAIS</sequence>
<accession>A0A4Y4DUC8</accession>
<evidence type="ECO:0000313" key="2">
    <source>
        <dbReference type="Proteomes" id="UP000316612"/>
    </source>
</evidence>
<evidence type="ECO:0000313" key="1">
    <source>
        <dbReference type="EMBL" id="GED06091.1"/>
    </source>
</evidence>
<reference evidence="1 2" key="1">
    <citation type="submission" date="2019-06" db="EMBL/GenBank/DDBJ databases">
        <title>Whole genome shotgun sequence of Glutamicibacter uratoxydans NBRC 15515.</title>
        <authorList>
            <person name="Hosoyama A."/>
            <person name="Uohara A."/>
            <person name="Ohji S."/>
            <person name="Ichikawa N."/>
        </authorList>
    </citation>
    <scope>NUCLEOTIDE SEQUENCE [LARGE SCALE GENOMIC DNA]</scope>
    <source>
        <strain evidence="1 2">NBRC 15515</strain>
    </source>
</reference>
<dbReference type="EMBL" id="BJNY01000008">
    <property type="protein sequence ID" value="GED06091.1"/>
    <property type="molecule type" value="Genomic_DNA"/>
</dbReference>
<evidence type="ECO:0008006" key="3">
    <source>
        <dbReference type="Google" id="ProtNLM"/>
    </source>
</evidence>
<name>A0A4Y4DUC8_GLUUR</name>
<gene>
    <name evidence="1" type="ORF">AUR04nite_16230</name>
</gene>
<proteinExistence type="predicted"/>
<comment type="caution">
    <text evidence="1">The sequence shown here is derived from an EMBL/GenBank/DDBJ whole genome shotgun (WGS) entry which is preliminary data.</text>
</comment>